<dbReference type="GO" id="GO:0016020">
    <property type="term" value="C:membrane"/>
    <property type="evidence" value="ECO:0007669"/>
    <property type="project" value="UniProtKB-SubCell"/>
</dbReference>
<sequence>MCQGGSLIITSACIALTCLIPIGDWHTLVAILGKGFSEASFTTAFLFTAELYPTVIRQTGLGFCSFMTRLGSSVAPLVILLEDIWLFLPPVVFSSMSLVSGIAAFLLTETCHLELPETIQDVEMDRLGDPTIHLNGLQAHKEVLLENGESVHARGPPVPDNEDLSPPTSTTFSDLSSSIQVDESALRT</sequence>
<evidence type="ECO:0000256" key="2">
    <source>
        <dbReference type="ARBA" id="ARBA00022692"/>
    </source>
</evidence>
<dbReference type="InterPro" id="IPR036259">
    <property type="entry name" value="MFS_trans_sf"/>
</dbReference>
<keyword evidence="4 6" id="KW-0472">Membrane</keyword>
<feature type="transmembrane region" description="Helical" evidence="6">
    <location>
        <begin position="87"/>
        <end position="107"/>
    </location>
</feature>
<evidence type="ECO:0000256" key="6">
    <source>
        <dbReference type="SAM" id="Phobius"/>
    </source>
</evidence>
<keyword evidence="3 6" id="KW-1133">Transmembrane helix</keyword>
<name>A0A2G9RN43_AQUCT</name>
<keyword evidence="2 6" id="KW-0812">Transmembrane</keyword>
<evidence type="ECO:0000313" key="7">
    <source>
        <dbReference type="EMBL" id="PIO29277.1"/>
    </source>
</evidence>
<feature type="region of interest" description="Disordered" evidence="5">
    <location>
        <begin position="150"/>
        <end position="188"/>
    </location>
</feature>
<accession>A0A2G9RN43</accession>
<gene>
    <name evidence="7" type="ORF">AB205_0102790</name>
</gene>
<comment type="subcellular location">
    <subcellularLocation>
        <location evidence="1">Membrane</location>
        <topology evidence="1">Multi-pass membrane protein</topology>
    </subcellularLocation>
</comment>
<proteinExistence type="predicted"/>
<dbReference type="OrthoDB" id="2544694at2759"/>
<dbReference type="SUPFAM" id="SSF103473">
    <property type="entry name" value="MFS general substrate transporter"/>
    <property type="match status" value="1"/>
</dbReference>
<evidence type="ECO:0000256" key="5">
    <source>
        <dbReference type="SAM" id="MobiDB-lite"/>
    </source>
</evidence>
<evidence type="ECO:0000256" key="3">
    <source>
        <dbReference type="ARBA" id="ARBA00022989"/>
    </source>
</evidence>
<evidence type="ECO:0008006" key="8">
    <source>
        <dbReference type="Google" id="ProtNLM"/>
    </source>
</evidence>
<protein>
    <recommendedName>
        <fullName evidence="8">Major facilitator superfamily (MFS) profile domain-containing protein</fullName>
    </recommendedName>
</protein>
<evidence type="ECO:0000256" key="4">
    <source>
        <dbReference type="ARBA" id="ARBA00023136"/>
    </source>
</evidence>
<feature type="compositionally biased region" description="Polar residues" evidence="5">
    <location>
        <begin position="166"/>
        <end position="188"/>
    </location>
</feature>
<feature type="transmembrane region" description="Helical" evidence="6">
    <location>
        <begin position="7"/>
        <end position="23"/>
    </location>
</feature>
<organism evidence="7">
    <name type="scientific">Aquarana catesbeiana</name>
    <name type="common">American bullfrog</name>
    <name type="synonym">Rana catesbeiana</name>
    <dbReference type="NCBI Taxonomy" id="8400"/>
    <lineage>
        <taxon>Eukaryota</taxon>
        <taxon>Metazoa</taxon>
        <taxon>Chordata</taxon>
        <taxon>Craniata</taxon>
        <taxon>Vertebrata</taxon>
        <taxon>Euteleostomi</taxon>
        <taxon>Amphibia</taxon>
        <taxon>Batrachia</taxon>
        <taxon>Anura</taxon>
        <taxon>Neobatrachia</taxon>
        <taxon>Ranoidea</taxon>
        <taxon>Ranidae</taxon>
        <taxon>Aquarana</taxon>
    </lineage>
</organism>
<evidence type="ECO:0000256" key="1">
    <source>
        <dbReference type="ARBA" id="ARBA00004141"/>
    </source>
</evidence>
<reference evidence="7" key="1">
    <citation type="submission" date="2017-08" db="EMBL/GenBank/DDBJ databases">
        <title>Assembly of the North American Bullfrog Genome.</title>
        <authorList>
            <person name="Warren R.L."/>
            <person name="Vandervalk B.P."/>
            <person name="Kucuk E."/>
            <person name="Birol I."/>
            <person name="Helbing C."/>
            <person name="Pandoh P."/>
            <person name="Behsaz B."/>
            <person name="Mohamadi H."/>
            <person name="Chu J."/>
            <person name="Jackman S."/>
            <person name="Hammond S.A."/>
            <person name="Veldhoen N."/>
            <person name="Kirk H."/>
            <person name="Zhao Y."/>
            <person name="Coope R."/>
            <person name="Pleasance S."/>
            <person name="Moore R."/>
            <person name="Holt R."/>
        </authorList>
    </citation>
    <scope>NUCLEOTIDE SEQUENCE</scope>
    <source>
        <strain evidence="7">Bruno</strain>
        <tissue evidence="7">Liver</tissue>
    </source>
</reference>
<dbReference type="EMBL" id="KV933867">
    <property type="protein sequence ID" value="PIO29277.1"/>
    <property type="molecule type" value="Genomic_DNA"/>
</dbReference>
<dbReference type="AlphaFoldDB" id="A0A2G9RN43"/>
<dbReference type="PANTHER" id="PTHR24064">
    <property type="entry name" value="SOLUTE CARRIER FAMILY 22 MEMBER"/>
    <property type="match status" value="1"/>
</dbReference>
<dbReference type="Gene3D" id="1.20.1250.20">
    <property type="entry name" value="MFS general substrate transporter like domains"/>
    <property type="match status" value="1"/>
</dbReference>